<gene>
    <name evidence="1" type="ORF">TNCV_4841921</name>
</gene>
<dbReference type="EMBL" id="BMAU01021435">
    <property type="protein sequence ID" value="GFY35815.1"/>
    <property type="molecule type" value="Genomic_DNA"/>
</dbReference>
<accession>A0A8X6WJC1</accession>
<protein>
    <submittedName>
        <fullName evidence="1">Uncharacterized protein</fullName>
    </submittedName>
</protein>
<proteinExistence type="predicted"/>
<evidence type="ECO:0000313" key="1">
    <source>
        <dbReference type="EMBL" id="GFY35815.1"/>
    </source>
</evidence>
<keyword evidence="2" id="KW-1185">Reference proteome</keyword>
<comment type="caution">
    <text evidence="1">The sequence shown here is derived from an EMBL/GenBank/DDBJ whole genome shotgun (WGS) entry which is preliminary data.</text>
</comment>
<dbReference type="Proteomes" id="UP000887159">
    <property type="component" value="Unassembled WGS sequence"/>
</dbReference>
<name>A0A8X6WJC1_TRICX</name>
<sequence length="95" mass="11244">MLAISSGEEKTEFEVCKIGKENSRYIPLAALTFFHNYLLDVDEVSEDTYRIQDCLRLRRLTLRAFAFAFLNAKRFSVVGYLRKIPHNFRWFLYAV</sequence>
<dbReference type="AlphaFoldDB" id="A0A8X6WJC1"/>
<organism evidence="1 2">
    <name type="scientific">Trichonephila clavipes</name>
    <name type="common">Golden silk orbweaver</name>
    <name type="synonym">Nephila clavipes</name>
    <dbReference type="NCBI Taxonomy" id="2585209"/>
    <lineage>
        <taxon>Eukaryota</taxon>
        <taxon>Metazoa</taxon>
        <taxon>Ecdysozoa</taxon>
        <taxon>Arthropoda</taxon>
        <taxon>Chelicerata</taxon>
        <taxon>Arachnida</taxon>
        <taxon>Araneae</taxon>
        <taxon>Araneomorphae</taxon>
        <taxon>Entelegynae</taxon>
        <taxon>Araneoidea</taxon>
        <taxon>Nephilidae</taxon>
        <taxon>Trichonephila</taxon>
    </lineage>
</organism>
<reference evidence="1" key="1">
    <citation type="submission" date="2020-08" db="EMBL/GenBank/DDBJ databases">
        <title>Multicomponent nature underlies the extraordinary mechanical properties of spider dragline silk.</title>
        <authorList>
            <person name="Kono N."/>
            <person name="Nakamura H."/>
            <person name="Mori M."/>
            <person name="Yoshida Y."/>
            <person name="Ohtoshi R."/>
            <person name="Malay A.D."/>
            <person name="Moran D.A.P."/>
            <person name="Tomita M."/>
            <person name="Numata K."/>
            <person name="Arakawa K."/>
        </authorList>
    </citation>
    <scope>NUCLEOTIDE SEQUENCE</scope>
</reference>
<evidence type="ECO:0000313" key="2">
    <source>
        <dbReference type="Proteomes" id="UP000887159"/>
    </source>
</evidence>